<dbReference type="AlphaFoldDB" id="V9F3W9"/>
<keyword evidence="2" id="KW-1133">Transmembrane helix</keyword>
<sequence>MFILLASHQQIIVRTKALPSIGVVVILASVGVIVSVAVSKRSSRSSSTSDDAPRQYQQRYRLPRRQHGVDHPPSRPTTQVLRTRSQLLPLATGKQQLLEVPLFSVSDVRNCNDNDINAEDDEAESTCLKTIVSDINKEERTEEVVGDTIALFDDAGVTLPDTTTPGDDSIANAHNVDLNTNSHVFYGLTSNGYTLLQPSRRPRVR</sequence>
<evidence type="ECO:0000256" key="2">
    <source>
        <dbReference type="SAM" id="Phobius"/>
    </source>
</evidence>
<name>V9F3W9_PHYNI</name>
<evidence type="ECO:0000313" key="4">
    <source>
        <dbReference type="Proteomes" id="UP000018721"/>
    </source>
</evidence>
<feature type="transmembrane region" description="Helical" evidence="2">
    <location>
        <begin position="20"/>
        <end position="38"/>
    </location>
</feature>
<evidence type="ECO:0000313" key="3">
    <source>
        <dbReference type="EMBL" id="ETI46214.1"/>
    </source>
</evidence>
<dbReference type="Proteomes" id="UP000018721">
    <property type="component" value="Unassembled WGS sequence"/>
</dbReference>
<keyword evidence="4" id="KW-1185">Reference proteome</keyword>
<organism evidence="3 4">
    <name type="scientific">Phytophthora nicotianae P1569</name>
    <dbReference type="NCBI Taxonomy" id="1317065"/>
    <lineage>
        <taxon>Eukaryota</taxon>
        <taxon>Sar</taxon>
        <taxon>Stramenopiles</taxon>
        <taxon>Oomycota</taxon>
        <taxon>Peronosporomycetes</taxon>
        <taxon>Peronosporales</taxon>
        <taxon>Peronosporaceae</taxon>
        <taxon>Phytophthora</taxon>
    </lineage>
</organism>
<feature type="compositionally biased region" description="Low complexity" evidence="1">
    <location>
        <begin position="43"/>
        <end position="60"/>
    </location>
</feature>
<dbReference type="EMBL" id="ANIZ01001602">
    <property type="protein sequence ID" value="ETI46214.1"/>
    <property type="molecule type" value="Genomic_DNA"/>
</dbReference>
<reference evidence="3 4" key="1">
    <citation type="submission" date="2013-11" db="EMBL/GenBank/DDBJ databases">
        <title>The Genome Sequence of Phytophthora parasitica P1569.</title>
        <authorList>
            <consortium name="The Broad Institute Genomics Platform"/>
            <person name="Russ C."/>
            <person name="Tyler B."/>
            <person name="Panabieres F."/>
            <person name="Shan W."/>
            <person name="Tripathy S."/>
            <person name="Grunwald N."/>
            <person name="Machado M."/>
            <person name="Johnson C.S."/>
            <person name="Arredondo F."/>
            <person name="Hong C."/>
            <person name="Coffey M."/>
            <person name="Young S.K."/>
            <person name="Zeng Q."/>
            <person name="Gargeya S."/>
            <person name="Fitzgerald M."/>
            <person name="Abouelleil A."/>
            <person name="Alvarado L."/>
            <person name="Chapman S.B."/>
            <person name="Gainer-Dewar J."/>
            <person name="Goldberg J."/>
            <person name="Griggs A."/>
            <person name="Gujja S."/>
            <person name="Hansen M."/>
            <person name="Howarth C."/>
            <person name="Imamovic A."/>
            <person name="Ireland A."/>
            <person name="Larimer J."/>
            <person name="McCowan C."/>
            <person name="Murphy C."/>
            <person name="Pearson M."/>
            <person name="Poon T.W."/>
            <person name="Priest M."/>
            <person name="Roberts A."/>
            <person name="Saif S."/>
            <person name="Shea T."/>
            <person name="Sykes S."/>
            <person name="Wortman J."/>
            <person name="Nusbaum C."/>
            <person name="Birren B."/>
        </authorList>
    </citation>
    <scope>NUCLEOTIDE SEQUENCE [LARGE SCALE GENOMIC DNA]</scope>
    <source>
        <strain evidence="3 4">P1569</strain>
    </source>
</reference>
<keyword evidence="2" id="KW-0812">Transmembrane</keyword>
<proteinExistence type="predicted"/>
<keyword evidence="2" id="KW-0472">Membrane</keyword>
<feature type="region of interest" description="Disordered" evidence="1">
    <location>
        <begin position="43"/>
        <end position="78"/>
    </location>
</feature>
<accession>V9F3W9</accession>
<comment type="caution">
    <text evidence="3">The sequence shown here is derived from an EMBL/GenBank/DDBJ whole genome shotgun (WGS) entry which is preliminary data.</text>
</comment>
<dbReference type="HOGENOM" id="CLU_1339824_0_0_1"/>
<gene>
    <name evidence="3" type="ORF">F443_09366</name>
</gene>
<protein>
    <submittedName>
        <fullName evidence="3">Uncharacterized protein</fullName>
    </submittedName>
</protein>
<evidence type="ECO:0000256" key="1">
    <source>
        <dbReference type="SAM" id="MobiDB-lite"/>
    </source>
</evidence>